<feature type="region of interest" description="Disordered" evidence="1">
    <location>
        <begin position="44"/>
        <end position="65"/>
    </location>
</feature>
<evidence type="ECO:0000313" key="2">
    <source>
        <dbReference type="EMBL" id="PFD22738.1"/>
    </source>
</evidence>
<reference evidence="2 3" key="1">
    <citation type="submission" date="2017-09" db="EMBL/GenBank/DDBJ databases">
        <title>Large-scale bioinformatics analysis of Bacillus genomes uncovers conserved roles of natural products in bacterial physiology.</title>
        <authorList>
            <consortium name="Agbiome Team Llc"/>
            <person name="Bleich R.M."/>
            <person name="Kirk G.J."/>
            <person name="Santa Maria K.C."/>
            <person name="Allen S.E."/>
            <person name="Farag S."/>
            <person name="Shank E.A."/>
            <person name="Bowers A."/>
        </authorList>
    </citation>
    <scope>NUCLEOTIDE SEQUENCE [LARGE SCALE GENOMIC DNA]</scope>
    <source>
        <strain evidence="2 3">AFS024404</strain>
    </source>
</reference>
<name>A0A9X6VLR2_BACCE</name>
<comment type="caution">
    <text evidence="2">The sequence shown here is derived from an EMBL/GenBank/DDBJ whole genome shotgun (WGS) entry which is preliminary data.</text>
</comment>
<proteinExistence type="predicted"/>
<dbReference type="AlphaFoldDB" id="A0A9X6VLR2"/>
<gene>
    <name evidence="2" type="ORF">CN263_09500</name>
</gene>
<accession>A0A9X6VLR2</accession>
<evidence type="ECO:0000256" key="1">
    <source>
        <dbReference type="SAM" id="MobiDB-lite"/>
    </source>
</evidence>
<sequence>MFKFAEKRSFLKRNIEGNKKRNEFRSFFTICLAICWEVRSPSRNSVKAKKLGGESTARKSPIGEG</sequence>
<organism evidence="2 3">
    <name type="scientific">Bacillus cereus</name>
    <dbReference type="NCBI Taxonomy" id="1396"/>
    <lineage>
        <taxon>Bacteria</taxon>
        <taxon>Bacillati</taxon>
        <taxon>Bacillota</taxon>
        <taxon>Bacilli</taxon>
        <taxon>Bacillales</taxon>
        <taxon>Bacillaceae</taxon>
        <taxon>Bacillus</taxon>
        <taxon>Bacillus cereus group</taxon>
    </lineage>
</organism>
<dbReference type="EMBL" id="NTRC01000007">
    <property type="protein sequence ID" value="PFD22738.1"/>
    <property type="molecule type" value="Genomic_DNA"/>
</dbReference>
<protein>
    <submittedName>
        <fullName evidence="2">Uncharacterized protein</fullName>
    </submittedName>
</protein>
<dbReference type="Proteomes" id="UP000219743">
    <property type="component" value="Unassembled WGS sequence"/>
</dbReference>
<evidence type="ECO:0000313" key="3">
    <source>
        <dbReference type="Proteomes" id="UP000219743"/>
    </source>
</evidence>